<sequence>MAWSYHHSRTNMDKVYVLGGTGNVGTHVVQQLLAKNIPTTIYVRSASKAAKLFGAHQQLTTVEGPSFGEDDDFDTFKQSIQGHTRLFLLVAGMKDFVDVKVRLATIAFDSGIKQMVDISSQYVSTGWRTNTVGDMQRSCEEAVLQLARSYKQQRYVVTLRPSGFFTNHLWLDLPTIQHNHTIQAAIDPDERMPLISVRDVAAAATAVLADPVEKHEFAVYELTSAMLSANERAQILSRVLQRSITFQQIPIVDYYRYMVDSLHLPHLIAYGLASDTHGGQGYVTSGLPILLGRDPETLEEWLESVKDQFTPK</sequence>
<dbReference type="PANTHER" id="PTHR43162:SF1">
    <property type="entry name" value="PRESTALK A DIFFERENTIATION PROTEIN A"/>
    <property type="match status" value="1"/>
</dbReference>
<dbReference type="Gene3D" id="3.40.50.720">
    <property type="entry name" value="NAD(P)-binding Rossmann-like Domain"/>
    <property type="match status" value="1"/>
</dbReference>
<dbReference type="STRING" id="90262.A0A1X2IA85"/>
<dbReference type="InterPro" id="IPR051604">
    <property type="entry name" value="Ergot_Alk_Oxidoreductase"/>
</dbReference>
<gene>
    <name evidence="2" type="ORF">BCR42DRAFT_483707</name>
</gene>
<dbReference type="EMBL" id="MCGE01000019">
    <property type="protein sequence ID" value="ORZ12437.1"/>
    <property type="molecule type" value="Genomic_DNA"/>
</dbReference>
<evidence type="ECO:0000259" key="1">
    <source>
        <dbReference type="Pfam" id="PF05368"/>
    </source>
</evidence>
<dbReference type="PANTHER" id="PTHR43162">
    <property type="match status" value="1"/>
</dbReference>
<dbReference type="AlphaFoldDB" id="A0A1X2IA85"/>
<accession>A0A1X2IA85</accession>
<dbReference type="Proteomes" id="UP000193560">
    <property type="component" value="Unassembled WGS sequence"/>
</dbReference>
<dbReference type="Pfam" id="PF05368">
    <property type="entry name" value="NmrA"/>
    <property type="match status" value="1"/>
</dbReference>
<organism evidence="2 3">
    <name type="scientific">Absidia repens</name>
    <dbReference type="NCBI Taxonomy" id="90262"/>
    <lineage>
        <taxon>Eukaryota</taxon>
        <taxon>Fungi</taxon>
        <taxon>Fungi incertae sedis</taxon>
        <taxon>Mucoromycota</taxon>
        <taxon>Mucoromycotina</taxon>
        <taxon>Mucoromycetes</taxon>
        <taxon>Mucorales</taxon>
        <taxon>Cunninghamellaceae</taxon>
        <taxon>Absidia</taxon>
    </lineage>
</organism>
<dbReference type="InterPro" id="IPR036291">
    <property type="entry name" value="NAD(P)-bd_dom_sf"/>
</dbReference>
<dbReference type="OrthoDB" id="10254221at2759"/>
<evidence type="ECO:0000313" key="3">
    <source>
        <dbReference type="Proteomes" id="UP000193560"/>
    </source>
</evidence>
<proteinExistence type="predicted"/>
<feature type="domain" description="NmrA-like" evidence="1">
    <location>
        <begin position="13"/>
        <end position="261"/>
    </location>
</feature>
<reference evidence="2 3" key="1">
    <citation type="submission" date="2016-07" db="EMBL/GenBank/DDBJ databases">
        <title>Pervasive Adenine N6-methylation of Active Genes in Fungi.</title>
        <authorList>
            <consortium name="DOE Joint Genome Institute"/>
            <person name="Mondo S.J."/>
            <person name="Dannebaum R.O."/>
            <person name="Kuo R.C."/>
            <person name="Labutti K."/>
            <person name="Haridas S."/>
            <person name="Kuo A."/>
            <person name="Salamov A."/>
            <person name="Ahrendt S.R."/>
            <person name="Lipzen A."/>
            <person name="Sullivan W."/>
            <person name="Andreopoulos W.B."/>
            <person name="Clum A."/>
            <person name="Lindquist E."/>
            <person name="Daum C."/>
            <person name="Ramamoorthy G.K."/>
            <person name="Gryganskyi A."/>
            <person name="Culley D."/>
            <person name="Magnuson J.K."/>
            <person name="James T.Y."/>
            <person name="O'Malley M.A."/>
            <person name="Stajich J.E."/>
            <person name="Spatafora J.W."/>
            <person name="Visel A."/>
            <person name="Grigoriev I.V."/>
        </authorList>
    </citation>
    <scope>NUCLEOTIDE SEQUENCE [LARGE SCALE GENOMIC DNA]</scope>
    <source>
        <strain evidence="2 3">NRRL 1336</strain>
    </source>
</reference>
<evidence type="ECO:0000313" key="2">
    <source>
        <dbReference type="EMBL" id="ORZ12437.1"/>
    </source>
</evidence>
<name>A0A1X2IA85_9FUNG</name>
<protein>
    <recommendedName>
        <fullName evidence="1">NmrA-like domain-containing protein</fullName>
    </recommendedName>
</protein>
<dbReference type="SUPFAM" id="SSF51735">
    <property type="entry name" value="NAD(P)-binding Rossmann-fold domains"/>
    <property type="match status" value="1"/>
</dbReference>
<comment type="caution">
    <text evidence="2">The sequence shown here is derived from an EMBL/GenBank/DDBJ whole genome shotgun (WGS) entry which is preliminary data.</text>
</comment>
<dbReference type="InterPro" id="IPR008030">
    <property type="entry name" value="NmrA-like"/>
</dbReference>
<keyword evidence="3" id="KW-1185">Reference proteome</keyword>